<organism evidence="1 2">
    <name type="scientific">Stieleria varia</name>
    <dbReference type="NCBI Taxonomy" id="2528005"/>
    <lineage>
        <taxon>Bacteria</taxon>
        <taxon>Pseudomonadati</taxon>
        <taxon>Planctomycetota</taxon>
        <taxon>Planctomycetia</taxon>
        <taxon>Pirellulales</taxon>
        <taxon>Pirellulaceae</taxon>
        <taxon>Stieleria</taxon>
    </lineage>
</organism>
<dbReference type="AlphaFoldDB" id="A0A5C6AGK1"/>
<reference evidence="1 2" key="1">
    <citation type="submission" date="2019-02" db="EMBL/GenBank/DDBJ databases">
        <title>Deep-cultivation of Planctomycetes and their phenomic and genomic characterization uncovers novel biology.</title>
        <authorList>
            <person name="Wiegand S."/>
            <person name="Jogler M."/>
            <person name="Boedeker C."/>
            <person name="Pinto D."/>
            <person name="Vollmers J."/>
            <person name="Rivas-Marin E."/>
            <person name="Kohn T."/>
            <person name="Peeters S.H."/>
            <person name="Heuer A."/>
            <person name="Rast P."/>
            <person name="Oberbeckmann S."/>
            <person name="Bunk B."/>
            <person name="Jeske O."/>
            <person name="Meyerdierks A."/>
            <person name="Storesund J.E."/>
            <person name="Kallscheuer N."/>
            <person name="Luecker S."/>
            <person name="Lage O.M."/>
            <person name="Pohl T."/>
            <person name="Merkel B.J."/>
            <person name="Hornburger P."/>
            <person name="Mueller R.-W."/>
            <person name="Bruemmer F."/>
            <person name="Labrenz M."/>
            <person name="Spormann A.M."/>
            <person name="Op Den Camp H."/>
            <person name="Overmann J."/>
            <person name="Amann R."/>
            <person name="Jetten M.S.M."/>
            <person name="Mascher T."/>
            <person name="Medema M.H."/>
            <person name="Devos D.P."/>
            <person name="Kaster A.-K."/>
            <person name="Ovreas L."/>
            <person name="Rohde M."/>
            <person name="Galperin M.Y."/>
            <person name="Jogler C."/>
        </authorList>
    </citation>
    <scope>NUCLEOTIDE SEQUENCE [LARGE SCALE GENOMIC DNA]</scope>
    <source>
        <strain evidence="1 2">Pla52n</strain>
    </source>
</reference>
<evidence type="ECO:0000313" key="2">
    <source>
        <dbReference type="Proteomes" id="UP000320176"/>
    </source>
</evidence>
<gene>
    <name evidence="1" type="ORF">Pla52n_50730</name>
</gene>
<sequence>MHTRGATMDGPEGKQIESAEEMIGRFLGELNSQIPHWKQSLDQSPSQLEQIERAVHQSFARGADMLVAGLLAITMVSDQLQRAEQQTRKNYSRPLAKGRERTIAVRLLGGMFLWVTTLYCPPKKKRFGRDDKPRVGIDLTLAQFGFGKAVSPALQSQVARKVALCPSISFAHQELLRDGVQLDAKTVKRVTYQCGEGLLALRTHRIEQMRQGKLPVGDELAGKRVSVQIDGGRMKIRGPMRKKLKTSEKVDDDGLLIEDSPGRSRKVPKRTYQTDWREPKLVTIFIHDEYGKMEKKTKATIDGTLRGPDAIAEVIAMHLHRLGAAKALSVTFVADGAPWIWDRVSWIIKMAGLQNVETVEVLDCCHAVHHISLALAALGLSKEERNPLYRQHRTLLRNGQWRRVVEELSSLQREDDPIDALNTETSYLRHHGEAGRLSYVSFRSRGLPCGSGAIESGIRRVINLRLKSNAMFWTAENAESMLQVRSQVIPDQWDKAMVELAEFRRTVAYDGYQWTPVETSCKSENSHSTAT</sequence>
<keyword evidence="2" id="KW-1185">Reference proteome</keyword>
<comment type="caution">
    <text evidence="1">The sequence shown here is derived from an EMBL/GenBank/DDBJ whole genome shotgun (WGS) entry which is preliminary data.</text>
</comment>
<accession>A0A5C6AGK1</accession>
<dbReference type="Proteomes" id="UP000320176">
    <property type="component" value="Unassembled WGS sequence"/>
</dbReference>
<evidence type="ECO:0008006" key="3">
    <source>
        <dbReference type="Google" id="ProtNLM"/>
    </source>
</evidence>
<proteinExistence type="predicted"/>
<dbReference type="EMBL" id="SJPN01000006">
    <property type="protein sequence ID" value="TWT98557.1"/>
    <property type="molecule type" value="Genomic_DNA"/>
</dbReference>
<name>A0A5C6AGK1_9BACT</name>
<protein>
    <recommendedName>
        <fullName evidence="3">ISKra4 family transposase</fullName>
    </recommendedName>
</protein>
<evidence type="ECO:0000313" key="1">
    <source>
        <dbReference type="EMBL" id="TWT98557.1"/>
    </source>
</evidence>